<dbReference type="GO" id="GO:0051920">
    <property type="term" value="F:peroxiredoxin activity"/>
    <property type="evidence" value="ECO:0007669"/>
    <property type="project" value="InterPro"/>
</dbReference>
<dbReference type="InterPro" id="IPR003779">
    <property type="entry name" value="CMD-like"/>
</dbReference>
<protein>
    <submittedName>
        <fullName evidence="2">Carboxymuconolactone decarboxylase family protein</fullName>
    </submittedName>
</protein>
<dbReference type="AlphaFoldDB" id="A0A934VSD6"/>
<evidence type="ECO:0000313" key="3">
    <source>
        <dbReference type="Proteomes" id="UP000617628"/>
    </source>
</evidence>
<sequence length="199" mass="22614">MKRPLVYPLDRNSNKEAREMADFYEETLGFTPNSLFTMMHRPRIAKAFLEMNQAVMENKGRLTSSLKRQLAYLASMTAGCRYCEAHAVRAAVRYGSDEDELNHIWEYKTYPAFSDAERAVFDFAIAAASVPNAVDDALSEKLRQYWDEGEIVEILGVVALFGYLNRWNDSMGTQLEEPAAEDGDTYLSAKGWSRGKHAY</sequence>
<organism evidence="2 3">
    <name type="scientific">Pelagicoccus mobilis</name>
    <dbReference type="NCBI Taxonomy" id="415221"/>
    <lineage>
        <taxon>Bacteria</taxon>
        <taxon>Pseudomonadati</taxon>
        <taxon>Verrucomicrobiota</taxon>
        <taxon>Opitutia</taxon>
        <taxon>Puniceicoccales</taxon>
        <taxon>Pelagicoccaceae</taxon>
        <taxon>Pelagicoccus</taxon>
    </lineage>
</organism>
<dbReference type="PANTHER" id="PTHR35446:SF2">
    <property type="entry name" value="CARBOXYMUCONOLACTONE DECARBOXYLASE-LIKE DOMAIN-CONTAINING PROTEIN"/>
    <property type="match status" value="1"/>
</dbReference>
<proteinExistence type="predicted"/>
<dbReference type="RefSeq" id="WP_200359180.1">
    <property type="nucleotide sequence ID" value="NZ_JAENIL010000082.1"/>
</dbReference>
<comment type="caution">
    <text evidence="2">The sequence shown here is derived from an EMBL/GenBank/DDBJ whole genome shotgun (WGS) entry which is preliminary data.</text>
</comment>
<dbReference type="EMBL" id="JAENIL010000082">
    <property type="protein sequence ID" value="MBK1880327.1"/>
    <property type="molecule type" value="Genomic_DNA"/>
</dbReference>
<evidence type="ECO:0000313" key="2">
    <source>
        <dbReference type="EMBL" id="MBK1880327.1"/>
    </source>
</evidence>
<dbReference type="Gene3D" id="1.20.1290.10">
    <property type="entry name" value="AhpD-like"/>
    <property type="match status" value="1"/>
</dbReference>
<name>A0A934VSD6_9BACT</name>
<dbReference type="SUPFAM" id="SSF69118">
    <property type="entry name" value="AhpD-like"/>
    <property type="match status" value="1"/>
</dbReference>
<dbReference type="Proteomes" id="UP000617628">
    <property type="component" value="Unassembled WGS sequence"/>
</dbReference>
<dbReference type="PANTHER" id="PTHR35446">
    <property type="entry name" value="SI:CH211-175M2.5"/>
    <property type="match status" value="1"/>
</dbReference>
<keyword evidence="3" id="KW-1185">Reference proteome</keyword>
<reference evidence="2" key="1">
    <citation type="submission" date="2021-01" db="EMBL/GenBank/DDBJ databases">
        <title>Modified the classification status of verrucomicrobia.</title>
        <authorList>
            <person name="Feng X."/>
        </authorList>
    </citation>
    <scope>NUCLEOTIDE SEQUENCE</scope>
    <source>
        <strain evidence="2">KCTC 13126</strain>
    </source>
</reference>
<dbReference type="Pfam" id="PF02627">
    <property type="entry name" value="CMD"/>
    <property type="match status" value="1"/>
</dbReference>
<feature type="domain" description="Carboxymuconolactone decarboxylase-like" evidence="1">
    <location>
        <begin position="42"/>
        <end position="124"/>
    </location>
</feature>
<evidence type="ECO:0000259" key="1">
    <source>
        <dbReference type="Pfam" id="PF02627"/>
    </source>
</evidence>
<accession>A0A934VSD6</accession>
<gene>
    <name evidence="2" type="ORF">JIN87_25810</name>
</gene>
<dbReference type="InterPro" id="IPR029032">
    <property type="entry name" value="AhpD-like"/>
</dbReference>